<keyword evidence="2" id="KW-1185">Reference proteome</keyword>
<organism evidence="1 2">
    <name type="scientific">Candidatus Venteria ishoeyi</name>
    <dbReference type="NCBI Taxonomy" id="1899563"/>
    <lineage>
        <taxon>Bacteria</taxon>
        <taxon>Pseudomonadati</taxon>
        <taxon>Pseudomonadota</taxon>
        <taxon>Gammaproteobacteria</taxon>
        <taxon>Thiotrichales</taxon>
        <taxon>Thiotrichaceae</taxon>
        <taxon>Venteria</taxon>
    </lineage>
</organism>
<reference evidence="1 2" key="1">
    <citation type="submission" date="2016-10" db="EMBL/GenBank/DDBJ databases">
        <authorList>
            <person name="de Groot N.N."/>
        </authorList>
    </citation>
    <scope>NUCLEOTIDE SEQUENCE [LARGE SCALE GENOMIC DNA]</scope>
    <source>
        <strain evidence="1">MBHS1</strain>
    </source>
</reference>
<gene>
    <name evidence="1" type="ORF">MBHS_01191</name>
</gene>
<evidence type="ECO:0008006" key="3">
    <source>
        <dbReference type="Google" id="ProtNLM"/>
    </source>
</evidence>
<proteinExistence type="predicted"/>
<protein>
    <recommendedName>
        <fullName evidence="3">TIGR02757 family protein</fullName>
    </recommendedName>
</protein>
<accession>A0A1H6F598</accession>
<dbReference type="Proteomes" id="UP000236724">
    <property type="component" value="Unassembled WGS sequence"/>
</dbReference>
<evidence type="ECO:0000313" key="1">
    <source>
        <dbReference type="EMBL" id="SEH05338.1"/>
    </source>
</evidence>
<dbReference type="EMBL" id="FMSV02000200">
    <property type="protein sequence ID" value="SEH05338.1"/>
    <property type="molecule type" value="Genomic_DNA"/>
</dbReference>
<sequence length="256" mass="29819">MLEKQELKEFLDEKYYQFNTPDFIDSDPIQIPHSFSSKEDVEISAFLSASIAWGQRKIIIKNAFRLIEMMDNRPSDFILNAEESDLSVFDSFVHRTFNAEDCKFFIRSLQNIYKKHGGLENVFTKGYSENGSIESALIYFRKVFLETEHLVRTEKHVANILRNSSAKRLNMFLMWMVRNDGRGVHFGLWDKINPAHLFLPLDVHTGNVGRKLGLLSRKQNDWKAVDEITQSLRSFDPTDPVKYDFSLFGLGIFDKF</sequence>
<name>A0A1H6F598_9GAMM</name>
<dbReference type="RefSeq" id="WP_286019107.1">
    <property type="nucleotide sequence ID" value="NZ_FMSV02000200.1"/>
</dbReference>
<evidence type="ECO:0000313" key="2">
    <source>
        <dbReference type="Proteomes" id="UP000236724"/>
    </source>
</evidence>
<dbReference type="Pfam" id="PF09674">
    <property type="entry name" value="DUF2400"/>
    <property type="match status" value="1"/>
</dbReference>
<dbReference type="InterPro" id="IPR014127">
    <property type="entry name" value="CHP02757"/>
</dbReference>
<dbReference type="AlphaFoldDB" id="A0A1H6F598"/>
<dbReference type="NCBIfam" id="TIGR02757">
    <property type="entry name" value="TIGR02757 family protein"/>
    <property type="match status" value="1"/>
</dbReference>